<feature type="region of interest" description="Disordered" evidence="1">
    <location>
        <begin position="1"/>
        <end position="23"/>
    </location>
</feature>
<evidence type="ECO:0000313" key="2">
    <source>
        <dbReference type="EMBL" id="ERG94962.1"/>
    </source>
</evidence>
<reference evidence="2 3" key="1">
    <citation type="journal article" date="2013" name="PLoS ONE">
        <title>Assembly-driven community genomics of a hypersaline microbial ecosystem.</title>
        <authorList>
            <person name="Podell S."/>
            <person name="Ugalde J.A."/>
            <person name="Narasingarao P."/>
            <person name="Banfield J.F."/>
            <person name="Heidelberg K.B."/>
            <person name="Allen E.E."/>
        </authorList>
    </citation>
    <scope>NUCLEOTIDE SEQUENCE [LARGE SCALE GENOMIC DNA]</scope>
    <source>
        <strain evidence="3">J07HQW2</strain>
    </source>
</reference>
<sequence length="41" mass="4944">MARSEKFISDTANMDESRTPESETLRKHYHQNHVYIRHTNI</sequence>
<dbReference type="Proteomes" id="UP000030710">
    <property type="component" value="Unassembled WGS sequence"/>
</dbReference>
<gene>
    <name evidence="2" type="ORF">J07HQW2_01404</name>
</gene>
<proteinExistence type="predicted"/>
<protein>
    <submittedName>
        <fullName evidence="2">Uncharacterized protein</fullName>
    </submittedName>
</protein>
<evidence type="ECO:0000256" key="1">
    <source>
        <dbReference type="SAM" id="MobiDB-lite"/>
    </source>
</evidence>
<dbReference type="AlphaFoldDB" id="U1PMK2"/>
<name>U1PMK2_9EURY</name>
<organism evidence="2 3">
    <name type="scientific">Haloquadratum walsbyi J07HQW2</name>
    <dbReference type="NCBI Taxonomy" id="1238425"/>
    <lineage>
        <taxon>Archaea</taxon>
        <taxon>Methanobacteriati</taxon>
        <taxon>Methanobacteriota</taxon>
        <taxon>Stenosarchaea group</taxon>
        <taxon>Halobacteria</taxon>
        <taxon>Halobacteriales</taxon>
        <taxon>Haloferacaceae</taxon>
        <taxon>Haloquadratum</taxon>
    </lineage>
</organism>
<dbReference type="HOGENOM" id="CLU_3263740_0_0_2"/>
<dbReference type="EMBL" id="KE356561">
    <property type="protein sequence ID" value="ERG94962.1"/>
    <property type="molecule type" value="Genomic_DNA"/>
</dbReference>
<evidence type="ECO:0000313" key="3">
    <source>
        <dbReference type="Proteomes" id="UP000030710"/>
    </source>
</evidence>
<accession>U1PMK2</accession>